<dbReference type="EMBL" id="VIGC01000025">
    <property type="protein sequence ID" value="TQE94286.1"/>
    <property type="molecule type" value="Genomic_DNA"/>
</dbReference>
<keyword evidence="2" id="KW-1003">Cell membrane</keyword>
<evidence type="ECO:0000313" key="7">
    <source>
        <dbReference type="EMBL" id="TQE94286.1"/>
    </source>
</evidence>
<name>A0A540VBZ5_9CHLR</name>
<dbReference type="SUPFAM" id="SSF103481">
    <property type="entry name" value="Multidrug resistance efflux transporter EmrE"/>
    <property type="match status" value="1"/>
</dbReference>
<dbReference type="OrthoDB" id="9156836at2"/>
<dbReference type="RefSeq" id="WP_141611392.1">
    <property type="nucleotide sequence ID" value="NZ_VIGC02000025.1"/>
</dbReference>
<dbReference type="Gene3D" id="1.10.3730.20">
    <property type="match status" value="1"/>
</dbReference>
<dbReference type="PANTHER" id="PTHR30561:SF9">
    <property type="entry name" value="4-AMINO-4-DEOXY-L-ARABINOSE-PHOSPHOUNDECAPRENOL FLIPPASE SUBUNIT ARNF-RELATED"/>
    <property type="match status" value="1"/>
</dbReference>
<keyword evidence="4 6" id="KW-1133">Transmembrane helix</keyword>
<evidence type="ECO:0000313" key="8">
    <source>
        <dbReference type="Proteomes" id="UP000317371"/>
    </source>
</evidence>
<reference evidence="7 8" key="1">
    <citation type="submission" date="2019-06" db="EMBL/GenBank/DDBJ databases">
        <title>Genome sequence of Litorilinea aerophila BAA-2444.</title>
        <authorList>
            <person name="Maclea K.S."/>
            <person name="Maurais E.G."/>
            <person name="Iannazzi L.C."/>
        </authorList>
    </citation>
    <scope>NUCLEOTIDE SEQUENCE [LARGE SCALE GENOMIC DNA]</scope>
    <source>
        <strain evidence="7 8">ATCC BAA-2444</strain>
    </source>
</reference>
<evidence type="ECO:0000256" key="3">
    <source>
        <dbReference type="ARBA" id="ARBA00022692"/>
    </source>
</evidence>
<evidence type="ECO:0000256" key="2">
    <source>
        <dbReference type="ARBA" id="ARBA00022475"/>
    </source>
</evidence>
<dbReference type="AlphaFoldDB" id="A0A540VBZ5"/>
<evidence type="ECO:0000256" key="4">
    <source>
        <dbReference type="ARBA" id="ARBA00022989"/>
    </source>
</evidence>
<sequence>MSAIWLILLSVSSSVAGQTALKLGVSRPDAAAASSNLLSLVAYILTTPLIWLGLFLYGVGALAWIAVLAQLDLSLAYPFLALNFVLVALVSRLGLREEIPPARWIGILVICAGILLVAHSSRS</sequence>
<evidence type="ECO:0000256" key="6">
    <source>
        <dbReference type="SAM" id="Phobius"/>
    </source>
</evidence>
<feature type="transmembrane region" description="Helical" evidence="6">
    <location>
        <begin position="40"/>
        <end position="68"/>
    </location>
</feature>
<gene>
    <name evidence="7" type="ORF">FKZ61_17190</name>
</gene>
<evidence type="ECO:0000256" key="1">
    <source>
        <dbReference type="ARBA" id="ARBA00004651"/>
    </source>
</evidence>
<dbReference type="Proteomes" id="UP000317371">
    <property type="component" value="Unassembled WGS sequence"/>
</dbReference>
<dbReference type="InterPro" id="IPR037185">
    <property type="entry name" value="EmrE-like"/>
</dbReference>
<dbReference type="InterPro" id="IPR000390">
    <property type="entry name" value="Small_drug/metabolite_transptr"/>
</dbReference>
<protein>
    <submittedName>
        <fullName evidence="7">Multidrug resistance protein</fullName>
    </submittedName>
</protein>
<keyword evidence="3 6" id="KW-0812">Transmembrane</keyword>
<comment type="caution">
    <text evidence="7">The sequence shown here is derived from an EMBL/GenBank/DDBJ whole genome shotgun (WGS) entry which is preliminary data.</text>
</comment>
<proteinExistence type="predicted"/>
<keyword evidence="5 6" id="KW-0472">Membrane</keyword>
<dbReference type="GO" id="GO:0005886">
    <property type="term" value="C:plasma membrane"/>
    <property type="evidence" value="ECO:0007669"/>
    <property type="project" value="UniProtKB-SubCell"/>
</dbReference>
<feature type="transmembrane region" description="Helical" evidence="6">
    <location>
        <begin position="75"/>
        <end position="95"/>
    </location>
</feature>
<accession>A0A540VBZ5</accession>
<comment type="subcellular location">
    <subcellularLocation>
        <location evidence="1">Cell membrane</location>
        <topology evidence="1">Multi-pass membrane protein</topology>
    </subcellularLocation>
</comment>
<keyword evidence="8" id="KW-1185">Reference proteome</keyword>
<evidence type="ECO:0000256" key="5">
    <source>
        <dbReference type="ARBA" id="ARBA00023136"/>
    </source>
</evidence>
<dbReference type="InParanoid" id="A0A540VBZ5"/>
<dbReference type="PANTHER" id="PTHR30561">
    <property type="entry name" value="SMR FAMILY PROTON-DEPENDENT DRUG EFFLUX TRANSPORTER SUGE"/>
    <property type="match status" value="1"/>
</dbReference>
<dbReference type="GO" id="GO:0022857">
    <property type="term" value="F:transmembrane transporter activity"/>
    <property type="evidence" value="ECO:0007669"/>
    <property type="project" value="InterPro"/>
</dbReference>
<organism evidence="7 8">
    <name type="scientific">Litorilinea aerophila</name>
    <dbReference type="NCBI Taxonomy" id="1204385"/>
    <lineage>
        <taxon>Bacteria</taxon>
        <taxon>Bacillati</taxon>
        <taxon>Chloroflexota</taxon>
        <taxon>Caldilineae</taxon>
        <taxon>Caldilineales</taxon>
        <taxon>Caldilineaceae</taxon>
        <taxon>Litorilinea</taxon>
    </lineage>
</organism>
<feature type="transmembrane region" description="Helical" evidence="6">
    <location>
        <begin position="101"/>
        <end position="118"/>
    </location>
</feature>